<dbReference type="Pfam" id="PF00005">
    <property type="entry name" value="ABC_tran"/>
    <property type="match status" value="1"/>
</dbReference>
<evidence type="ECO:0000256" key="3">
    <source>
        <dbReference type="ARBA" id="ARBA00022741"/>
    </source>
</evidence>
<evidence type="ECO:0000313" key="8">
    <source>
        <dbReference type="EMBL" id="KAB8036554.1"/>
    </source>
</evidence>
<feature type="domain" description="ABC transporter" evidence="7">
    <location>
        <begin position="2"/>
        <end position="248"/>
    </location>
</feature>
<gene>
    <name evidence="8" type="primary">phnC</name>
    <name evidence="8" type="ORF">GCL60_15400</name>
</gene>
<accession>A0A6N6VNJ6</accession>
<keyword evidence="2" id="KW-1003">Cell membrane</keyword>
<evidence type="ECO:0000256" key="1">
    <source>
        <dbReference type="ARBA" id="ARBA00022448"/>
    </source>
</evidence>
<organism evidence="8 9">
    <name type="scientific">Silvanigrella paludirubra</name>
    <dbReference type="NCBI Taxonomy" id="2499159"/>
    <lineage>
        <taxon>Bacteria</taxon>
        <taxon>Pseudomonadati</taxon>
        <taxon>Bdellovibrionota</taxon>
        <taxon>Oligoflexia</taxon>
        <taxon>Silvanigrellales</taxon>
        <taxon>Silvanigrellaceae</taxon>
        <taxon>Silvanigrella</taxon>
    </lineage>
</organism>
<proteinExistence type="predicted"/>
<dbReference type="GO" id="GO:0016887">
    <property type="term" value="F:ATP hydrolysis activity"/>
    <property type="evidence" value="ECO:0007669"/>
    <property type="project" value="InterPro"/>
</dbReference>
<keyword evidence="4 8" id="KW-0067">ATP-binding</keyword>
<dbReference type="InterPro" id="IPR012693">
    <property type="entry name" value="ABC_transpr_PhnC"/>
</dbReference>
<dbReference type="Gene3D" id="3.40.50.300">
    <property type="entry name" value="P-loop containing nucleotide triphosphate hydrolases"/>
    <property type="match status" value="1"/>
</dbReference>
<reference evidence="8 9" key="1">
    <citation type="submission" date="2019-10" db="EMBL/GenBank/DDBJ databases">
        <title>New species of Slilvanegrellaceae.</title>
        <authorList>
            <person name="Pitt A."/>
            <person name="Hahn M.W."/>
        </authorList>
    </citation>
    <scope>NUCLEOTIDE SEQUENCE [LARGE SCALE GENOMIC DNA]</scope>
    <source>
        <strain evidence="8 9">SP-Ram-0.45-NSY-1</strain>
    </source>
</reference>
<evidence type="ECO:0000256" key="6">
    <source>
        <dbReference type="ARBA" id="ARBA00023136"/>
    </source>
</evidence>
<dbReference type="InterPro" id="IPR027417">
    <property type="entry name" value="P-loop_NTPase"/>
</dbReference>
<keyword evidence="6" id="KW-0472">Membrane</keyword>
<evidence type="ECO:0000259" key="7">
    <source>
        <dbReference type="PROSITE" id="PS50893"/>
    </source>
</evidence>
<name>A0A6N6VNJ6_9BACT</name>
<dbReference type="PANTHER" id="PTHR43166:SF6">
    <property type="entry name" value="PHOSPHONATES IMPORT ATP-BINDING PROTEIN PHNC"/>
    <property type="match status" value="1"/>
</dbReference>
<dbReference type="PROSITE" id="PS00211">
    <property type="entry name" value="ABC_TRANSPORTER_1"/>
    <property type="match status" value="1"/>
</dbReference>
<dbReference type="CDD" id="cd03256">
    <property type="entry name" value="ABC_PhnC_transporter"/>
    <property type="match status" value="1"/>
</dbReference>
<evidence type="ECO:0000256" key="2">
    <source>
        <dbReference type="ARBA" id="ARBA00022475"/>
    </source>
</evidence>
<evidence type="ECO:0000256" key="4">
    <source>
        <dbReference type="ARBA" id="ARBA00022840"/>
    </source>
</evidence>
<comment type="caution">
    <text evidence="8">The sequence shown here is derived from an EMBL/GenBank/DDBJ whole genome shotgun (WGS) entry which is preliminary data.</text>
</comment>
<dbReference type="PROSITE" id="PS50893">
    <property type="entry name" value="ABC_TRANSPORTER_2"/>
    <property type="match status" value="1"/>
</dbReference>
<dbReference type="OrthoDB" id="5290668at2"/>
<dbReference type="InterPro" id="IPR017871">
    <property type="entry name" value="ABC_transporter-like_CS"/>
</dbReference>
<dbReference type="PANTHER" id="PTHR43166">
    <property type="entry name" value="AMINO ACID IMPORT ATP-BINDING PROTEIN"/>
    <property type="match status" value="1"/>
</dbReference>
<dbReference type="SMART" id="SM00382">
    <property type="entry name" value="AAA"/>
    <property type="match status" value="1"/>
</dbReference>
<dbReference type="NCBIfam" id="TIGR02315">
    <property type="entry name" value="ABC_phnC"/>
    <property type="match status" value="1"/>
</dbReference>
<dbReference type="InterPro" id="IPR050086">
    <property type="entry name" value="MetN_ABC_transporter-like"/>
</dbReference>
<dbReference type="GO" id="GO:0015416">
    <property type="term" value="F:ABC-type phosphonate transporter activity"/>
    <property type="evidence" value="ECO:0007669"/>
    <property type="project" value="InterPro"/>
</dbReference>
<keyword evidence="3" id="KW-0547">Nucleotide-binding</keyword>
<protein>
    <submittedName>
        <fullName evidence="8">Phosphonate ABC transporter ATP-binding protein</fullName>
    </submittedName>
</protein>
<dbReference type="InterPro" id="IPR003439">
    <property type="entry name" value="ABC_transporter-like_ATP-bd"/>
</dbReference>
<dbReference type="EMBL" id="WFLM01000006">
    <property type="protein sequence ID" value="KAB8036554.1"/>
    <property type="molecule type" value="Genomic_DNA"/>
</dbReference>
<keyword evidence="5" id="KW-1278">Translocase</keyword>
<keyword evidence="1" id="KW-0813">Transport</keyword>
<dbReference type="SUPFAM" id="SSF52540">
    <property type="entry name" value="P-loop containing nucleoside triphosphate hydrolases"/>
    <property type="match status" value="1"/>
</dbReference>
<keyword evidence="9" id="KW-1185">Reference proteome</keyword>
<dbReference type="GO" id="GO:0016020">
    <property type="term" value="C:membrane"/>
    <property type="evidence" value="ECO:0007669"/>
    <property type="project" value="InterPro"/>
</dbReference>
<dbReference type="AlphaFoldDB" id="A0A6N6VNJ6"/>
<sequence>MLQVNNLVKTYPNGTKALKGISFNVPKGAFLSVIGLSGSGKSTLLRCINRIHEPTSGSISFEGQEITHVNEHKLREVRTKIGMVFQHFNLINRRNVINNVLMGRLGQFNDHFLGGIFKKWPQEWIDDAYDALKIVGISDKALVRADGLSGGQKQRVAIARTLVQNPHLLLADEPVASLDPTTSYSVMNYLKDLNQKRNITVVCNLHFLSLVRDYSTHVIALKNGELVFEGKPTDITEKWFKDIYGADAREVEIH</sequence>
<dbReference type="Proteomes" id="UP000437748">
    <property type="component" value="Unassembled WGS sequence"/>
</dbReference>
<dbReference type="InterPro" id="IPR003593">
    <property type="entry name" value="AAA+_ATPase"/>
</dbReference>
<evidence type="ECO:0000256" key="5">
    <source>
        <dbReference type="ARBA" id="ARBA00022967"/>
    </source>
</evidence>
<evidence type="ECO:0000313" key="9">
    <source>
        <dbReference type="Proteomes" id="UP000437748"/>
    </source>
</evidence>
<dbReference type="GO" id="GO:0005524">
    <property type="term" value="F:ATP binding"/>
    <property type="evidence" value="ECO:0007669"/>
    <property type="project" value="UniProtKB-KW"/>
</dbReference>